<dbReference type="InterPro" id="IPR006659">
    <property type="entry name" value="Arsenate_reductase"/>
</dbReference>
<dbReference type="PANTHER" id="PTHR30041:SF4">
    <property type="entry name" value="ARSENATE REDUCTASE"/>
    <property type="match status" value="1"/>
</dbReference>
<evidence type="ECO:0000256" key="4">
    <source>
        <dbReference type="RuleBase" id="RU362029"/>
    </source>
</evidence>
<dbReference type="RefSeq" id="WP_048900715.1">
    <property type="nucleotide sequence ID" value="NZ_AP024852.1"/>
</dbReference>
<comment type="similarity">
    <text evidence="1 3 4">Belongs to the ArsC family.</text>
</comment>
<keyword evidence="6" id="KW-1185">Reference proteome</keyword>
<dbReference type="NCBIfam" id="TIGR00014">
    <property type="entry name" value="arsC"/>
    <property type="match status" value="1"/>
</dbReference>
<evidence type="ECO:0000256" key="2">
    <source>
        <dbReference type="ARBA" id="ARBA00023002"/>
    </source>
</evidence>
<evidence type="ECO:0000256" key="3">
    <source>
        <dbReference type="PROSITE-ProRule" id="PRU01282"/>
    </source>
</evidence>
<dbReference type="Pfam" id="PF03960">
    <property type="entry name" value="ArsC"/>
    <property type="match status" value="1"/>
</dbReference>
<reference evidence="5 6" key="1">
    <citation type="submission" date="2018-01" db="EMBL/GenBank/DDBJ databases">
        <title>Whole genome sequencing of Histamine producing bacteria.</title>
        <authorList>
            <person name="Butler K."/>
        </authorList>
    </citation>
    <scope>NUCLEOTIDE SEQUENCE [LARGE SCALE GENOMIC DNA]</scope>
    <source>
        <strain evidence="5 6">DSM 24669</strain>
    </source>
</reference>
<dbReference type="Gene3D" id="3.40.30.10">
    <property type="entry name" value="Glutaredoxin"/>
    <property type="match status" value="1"/>
</dbReference>
<proteinExistence type="inferred from homology"/>
<evidence type="ECO:0000313" key="5">
    <source>
        <dbReference type="EMBL" id="PSW26455.1"/>
    </source>
</evidence>
<dbReference type="GO" id="GO:0008794">
    <property type="term" value="F:arsenate reductase (glutaredoxin) activity"/>
    <property type="evidence" value="ECO:0007669"/>
    <property type="project" value="UniProtKB-UniRule"/>
</dbReference>
<organism evidence="5 6">
    <name type="scientific">Photobacterium swingsii</name>
    <dbReference type="NCBI Taxonomy" id="680026"/>
    <lineage>
        <taxon>Bacteria</taxon>
        <taxon>Pseudomonadati</taxon>
        <taxon>Pseudomonadota</taxon>
        <taxon>Gammaproteobacteria</taxon>
        <taxon>Vibrionales</taxon>
        <taxon>Vibrionaceae</taxon>
        <taxon>Photobacterium</taxon>
    </lineage>
</organism>
<protein>
    <recommendedName>
        <fullName evidence="4">Arsenate reductase</fullName>
        <ecNumber evidence="4">1.20.4.1</ecNumber>
    </recommendedName>
</protein>
<accession>A0A0J8V628</accession>
<sequence length="116" mass="12912">MSISIYHNPRCSKSRETLALLEEKGITPTIIKYLEQTPTAAELEVILKQLGFDSARQMMRTKEAIYKELALGDASVTEAQLFTAMTENPKLIERPIVVNGNKAALGRPPEQVLDIL</sequence>
<dbReference type="EMBL" id="PYLZ01000001">
    <property type="protein sequence ID" value="PSW26455.1"/>
    <property type="molecule type" value="Genomic_DNA"/>
</dbReference>
<dbReference type="InterPro" id="IPR006660">
    <property type="entry name" value="Arsenate_reductase-like"/>
</dbReference>
<dbReference type="PROSITE" id="PS51353">
    <property type="entry name" value="ARSC"/>
    <property type="match status" value="1"/>
</dbReference>
<comment type="catalytic activity">
    <reaction evidence="4">
        <text>[glutaredoxin]-dithiol + arsenate + glutathione + H(+) = glutathionyl-S-S-[glutaredoxin] + arsenite + H2O</text>
        <dbReference type="Rhea" id="RHEA:22016"/>
        <dbReference type="Rhea" id="RHEA-COMP:10729"/>
        <dbReference type="Rhea" id="RHEA-COMP:17668"/>
        <dbReference type="ChEBI" id="CHEBI:15377"/>
        <dbReference type="ChEBI" id="CHEBI:15378"/>
        <dbReference type="ChEBI" id="CHEBI:29242"/>
        <dbReference type="ChEBI" id="CHEBI:29950"/>
        <dbReference type="ChEBI" id="CHEBI:48597"/>
        <dbReference type="ChEBI" id="CHEBI:57925"/>
        <dbReference type="ChEBI" id="CHEBI:146199"/>
        <dbReference type="EC" id="1.20.4.1"/>
    </reaction>
</comment>
<dbReference type="PANTHER" id="PTHR30041">
    <property type="entry name" value="ARSENATE REDUCTASE"/>
    <property type="match status" value="1"/>
</dbReference>
<name>A0A0J8V628_9GAMM</name>
<dbReference type="CDD" id="cd03034">
    <property type="entry name" value="ArsC_ArsC"/>
    <property type="match status" value="1"/>
</dbReference>
<dbReference type="EC" id="1.20.4.1" evidence="4"/>
<gene>
    <name evidence="5" type="primary">arsC</name>
    <name evidence="5" type="ORF">C9I94_00125</name>
</gene>
<dbReference type="SUPFAM" id="SSF52833">
    <property type="entry name" value="Thioredoxin-like"/>
    <property type="match status" value="1"/>
</dbReference>
<dbReference type="OrthoDB" id="9790554at2"/>
<evidence type="ECO:0000313" key="6">
    <source>
        <dbReference type="Proteomes" id="UP000240481"/>
    </source>
</evidence>
<comment type="caution">
    <text evidence="5">The sequence shown here is derived from an EMBL/GenBank/DDBJ whole genome shotgun (WGS) entry which is preliminary data.</text>
</comment>
<evidence type="ECO:0000256" key="1">
    <source>
        <dbReference type="ARBA" id="ARBA00007198"/>
    </source>
</evidence>
<dbReference type="STRING" id="680026.AB733_21995"/>
<dbReference type="AlphaFoldDB" id="A0A0J8V628"/>
<dbReference type="Proteomes" id="UP000240481">
    <property type="component" value="Unassembled WGS sequence"/>
</dbReference>
<keyword evidence="2 4" id="KW-0560">Oxidoreductase</keyword>
<dbReference type="InterPro" id="IPR036249">
    <property type="entry name" value="Thioredoxin-like_sf"/>
</dbReference>